<dbReference type="EMBL" id="JACGWN010000001">
    <property type="protein sequence ID" value="KAL0463353.1"/>
    <property type="molecule type" value="Genomic_DNA"/>
</dbReference>
<dbReference type="InterPro" id="IPR036397">
    <property type="entry name" value="RNaseH_sf"/>
</dbReference>
<dbReference type="GO" id="GO:0003676">
    <property type="term" value="F:nucleic acid binding"/>
    <property type="evidence" value="ECO:0007669"/>
    <property type="project" value="InterPro"/>
</dbReference>
<proteinExistence type="predicted"/>
<name>A0AAW2YC58_9LAMI</name>
<dbReference type="PANTHER" id="PTHR47074">
    <property type="entry name" value="BNAC02G40300D PROTEIN"/>
    <property type="match status" value="1"/>
</dbReference>
<comment type="caution">
    <text evidence="2">The sequence shown here is derived from an EMBL/GenBank/DDBJ whole genome shotgun (WGS) entry which is preliminary data.</text>
</comment>
<dbReference type="InterPro" id="IPR012337">
    <property type="entry name" value="RNaseH-like_sf"/>
</dbReference>
<reference evidence="2" key="2">
    <citation type="journal article" date="2024" name="Plant">
        <title>Genomic evolution and insights into agronomic trait innovations of Sesamum species.</title>
        <authorList>
            <person name="Miao H."/>
            <person name="Wang L."/>
            <person name="Qu L."/>
            <person name="Liu H."/>
            <person name="Sun Y."/>
            <person name="Le M."/>
            <person name="Wang Q."/>
            <person name="Wei S."/>
            <person name="Zheng Y."/>
            <person name="Lin W."/>
            <person name="Duan Y."/>
            <person name="Cao H."/>
            <person name="Xiong S."/>
            <person name="Wang X."/>
            <person name="Wei L."/>
            <person name="Li C."/>
            <person name="Ma Q."/>
            <person name="Ju M."/>
            <person name="Zhao R."/>
            <person name="Li G."/>
            <person name="Mu C."/>
            <person name="Tian Q."/>
            <person name="Mei H."/>
            <person name="Zhang T."/>
            <person name="Gao T."/>
            <person name="Zhang H."/>
        </authorList>
    </citation>
    <scope>NUCLEOTIDE SEQUENCE</scope>
    <source>
        <strain evidence="2">KEN1</strain>
    </source>
</reference>
<dbReference type="Gene3D" id="3.30.420.10">
    <property type="entry name" value="Ribonuclease H-like superfamily/Ribonuclease H"/>
    <property type="match status" value="1"/>
</dbReference>
<dbReference type="Pfam" id="PF13456">
    <property type="entry name" value="RVT_3"/>
    <property type="match status" value="1"/>
</dbReference>
<protein>
    <recommendedName>
        <fullName evidence="1">RNase H type-1 domain-containing protein</fullName>
    </recommendedName>
</protein>
<dbReference type="GO" id="GO:0004523">
    <property type="term" value="F:RNA-DNA hybrid ribonuclease activity"/>
    <property type="evidence" value="ECO:0007669"/>
    <property type="project" value="InterPro"/>
</dbReference>
<dbReference type="PANTHER" id="PTHR47074:SF11">
    <property type="entry name" value="REVERSE TRANSCRIPTASE-LIKE PROTEIN"/>
    <property type="match status" value="1"/>
</dbReference>
<accession>A0AAW2YC58</accession>
<organism evidence="2">
    <name type="scientific">Sesamum latifolium</name>
    <dbReference type="NCBI Taxonomy" id="2727402"/>
    <lineage>
        <taxon>Eukaryota</taxon>
        <taxon>Viridiplantae</taxon>
        <taxon>Streptophyta</taxon>
        <taxon>Embryophyta</taxon>
        <taxon>Tracheophyta</taxon>
        <taxon>Spermatophyta</taxon>
        <taxon>Magnoliopsida</taxon>
        <taxon>eudicotyledons</taxon>
        <taxon>Gunneridae</taxon>
        <taxon>Pentapetalae</taxon>
        <taxon>asterids</taxon>
        <taxon>lamiids</taxon>
        <taxon>Lamiales</taxon>
        <taxon>Pedaliaceae</taxon>
        <taxon>Sesamum</taxon>
    </lineage>
</organism>
<dbReference type="InterPro" id="IPR044730">
    <property type="entry name" value="RNase_H-like_dom_plant"/>
</dbReference>
<reference evidence="2" key="1">
    <citation type="submission" date="2020-06" db="EMBL/GenBank/DDBJ databases">
        <authorList>
            <person name="Li T."/>
            <person name="Hu X."/>
            <person name="Zhang T."/>
            <person name="Song X."/>
            <person name="Zhang H."/>
            <person name="Dai N."/>
            <person name="Sheng W."/>
            <person name="Hou X."/>
            <person name="Wei L."/>
        </authorList>
    </citation>
    <scope>NUCLEOTIDE SEQUENCE</scope>
    <source>
        <strain evidence="2">KEN1</strain>
        <tissue evidence="2">Leaf</tissue>
    </source>
</reference>
<dbReference type="CDD" id="cd06222">
    <property type="entry name" value="RNase_H_like"/>
    <property type="match status" value="1"/>
</dbReference>
<gene>
    <name evidence="2" type="ORF">Slati_0222900</name>
</gene>
<dbReference type="InterPro" id="IPR002156">
    <property type="entry name" value="RNaseH_domain"/>
</dbReference>
<dbReference type="AlphaFoldDB" id="A0AAW2YC58"/>
<evidence type="ECO:0000313" key="2">
    <source>
        <dbReference type="EMBL" id="KAL0463353.1"/>
    </source>
</evidence>
<dbReference type="InterPro" id="IPR052929">
    <property type="entry name" value="RNase_H-like_EbsB-rel"/>
</dbReference>
<evidence type="ECO:0000259" key="1">
    <source>
        <dbReference type="Pfam" id="PF13456"/>
    </source>
</evidence>
<sequence>MRLPISQNDRGRWVFPPVGCIKMNFDGALFNNGTRIGIGVIAHNEHGCCIVWVQQRINTPGSVPLAEALAARASIFLAAHFGWSSVIIEGDCAPLINKIASIEPDFLLEL</sequence>
<dbReference type="SUPFAM" id="SSF53098">
    <property type="entry name" value="Ribonuclease H-like"/>
    <property type="match status" value="1"/>
</dbReference>
<feature type="domain" description="RNase H type-1" evidence="1">
    <location>
        <begin position="24"/>
        <end position="103"/>
    </location>
</feature>